<organism evidence="3 4">
    <name type="scientific">Halalkalibacter suaedae</name>
    <dbReference type="NCBI Taxonomy" id="2822140"/>
    <lineage>
        <taxon>Bacteria</taxon>
        <taxon>Bacillati</taxon>
        <taxon>Bacillota</taxon>
        <taxon>Bacilli</taxon>
        <taxon>Bacillales</taxon>
        <taxon>Bacillaceae</taxon>
        <taxon>Halalkalibacter</taxon>
    </lineage>
</organism>
<feature type="transmembrane region" description="Helical" evidence="1">
    <location>
        <begin position="84"/>
        <end position="103"/>
    </location>
</feature>
<protein>
    <submittedName>
        <fullName evidence="3">VanZ family protein</fullName>
    </submittedName>
</protein>
<name>A0A940WQV5_9BACI</name>
<evidence type="ECO:0000313" key="3">
    <source>
        <dbReference type="EMBL" id="MBP3950138.1"/>
    </source>
</evidence>
<accession>A0A940WQV5</accession>
<feature type="domain" description="VanZ-like" evidence="2">
    <location>
        <begin position="6"/>
        <end position="129"/>
    </location>
</feature>
<evidence type="ECO:0000256" key="1">
    <source>
        <dbReference type="SAM" id="Phobius"/>
    </source>
</evidence>
<reference evidence="3" key="1">
    <citation type="submission" date="2021-03" db="EMBL/GenBank/DDBJ databases">
        <title>Bacillus suaedae sp. nov., isolated from Suaeda aralocaspica.</title>
        <authorList>
            <person name="Lei R.F.R."/>
        </authorList>
    </citation>
    <scope>NUCLEOTIDE SEQUENCE</scope>
    <source>
        <strain evidence="3">YZJH907-2</strain>
    </source>
</reference>
<proteinExistence type="predicted"/>
<dbReference type="NCBIfam" id="NF037970">
    <property type="entry name" value="vanZ_1"/>
    <property type="match status" value="1"/>
</dbReference>
<evidence type="ECO:0000313" key="4">
    <source>
        <dbReference type="Proteomes" id="UP000678228"/>
    </source>
</evidence>
<keyword evidence="1" id="KW-1133">Transmembrane helix</keyword>
<comment type="caution">
    <text evidence="3">The sequence shown here is derived from an EMBL/GenBank/DDBJ whole genome shotgun (WGS) entry which is preliminary data.</text>
</comment>
<keyword evidence="4" id="KW-1185">Reference proteome</keyword>
<dbReference type="Pfam" id="PF04892">
    <property type="entry name" value="VanZ"/>
    <property type="match status" value="1"/>
</dbReference>
<dbReference type="Proteomes" id="UP000678228">
    <property type="component" value="Unassembled WGS sequence"/>
</dbReference>
<feature type="transmembrane region" description="Helical" evidence="1">
    <location>
        <begin position="109"/>
        <end position="129"/>
    </location>
</feature>
<keyword evidence="1" id="KW-0472">Membrane</keyword>
<dbReference type="AlphaFoldDB" id="A0A940WQV5"/>
<feature type="transmembrane region" description="Helical" evidence="1">
    <location>
        <begin position="58"/>
        <end position="77"/>
    </location>
</feature>
<keyword evidence="1" id="KW-0812">Transmembrane</keyword>
<dbReference type="InterPro" id="IPR006976">
    <property type="entry name" value="VanZ-like"/>
</dbReference>
<sequence>MNKFLLTVWTCLLFMFTFNSDFKGLLLERRIRFNFTTEPNFSHLFDFYTLSDLSNLVILQKIGHFFFFFILAFFLLRVFKRVNIVIRLGIAVAILTEWVQAFSMREARLQDVLIDVAGVLTFIVIYLVMKARLTTPYGHVKKW</sequence>
<evidence type="ECO:0000259" key="2">
    <source>
        <dbReference type="Pfam" id="PF04892"/>
    </source>
</evidence>
<dbReference type="EMBL" id="JAGKSQ010000001">
    <property type="protein sequence ID" value="MBP3950138.1"/>
    <property type="molecule type" value="Genomic_DNA"/>
</dbReference>
<dbReference type="RefSeq" id="WP_210595750.1">
    <property type="nucleotide sequence ID" value="NZ_JAGKSQ010000001.1"/>
</dbReference>
<gene>
    <name evidence="3" type="ORF">J7W16_03260</name>
</gene>